<dbReference type="EMBL" id="FN653051">
    <property type="protein sequence ID" value="CBY10141.1"/>
    <property type="molecule type" value="Genomic_DNA"/>
</dbReference>
<dbReference type="SMART" id="SM00355">
    <property type="entry name" value="ZnF_C2H2"/>
    <property type="match status" value="6"/>
</dbReference>
<dbReference type="PANTHER" id="PTHR24379">
    <property type="entry name" value="KRAB AND ZINC FINGER DOMAIN-CONTAINING"/>
    <property type="match status" value="1"/>
</dbReference>
<evidence type="ECO:0000256" key="4">
    <source>
        <dbReference type="ARBA" id="ARBA00022833"/>
    </source>
</evidence>
<keyword evidence="8" id="KW-1185">Reference proteome</keyword>
<evidence type="ECO:0000256" key="5">
    <source>
        <dbReference type="PROSITE-ProRule" id="PRU00042"/>
    </source>
</evidence>
<feature type="domain" description="C2H2-type" evidence="6">
    <location>
        <begin position="260"/>
        <end position="293"/>
    </location>
</feature>
<evidence type="ECO:0000256" key="2">
    <source>
        <dbReference type="ARBA" id="ARBA00022737"/>
    </source>
</evidence>
<sequence>MTTGEKNIENYLRKYLKSTKRIRTLEVLEQSIEAEKPKKPISLSFKIEKPETKKNITKRKNDKTKEKVPEEFKRLAHRFGLPKEHLQFFYDNRESFHWESMEKKDIHCTEPSCNFLEKMINKSLVSHMINEHQYTDIPCTKTDCNYIACSQKALNGHLRSFHGPGRKPSANQMLNCKFSSCNYVAPSKSVLGEHHNIHENRVFSCAFCPYRCIQRKSMSIHMKKHFNIRDHVCHECGARFNATGVLRTHISIKHTAGAGFECVYCNKTFSKISDQRAHGRTCSERFKHIRIHL</sequence>
<dbReference type="InterPro" id="IPR036236">
    <property type="entry name" value="Znf_C2H2_sf"/>
</dbReference>
<dbReference type="AlphaFoldDB" id="E4XHJ3"/>
<evidence type="ECO:0000256" key="1">
    <source>
        <dbReference type="ARBA" id="ARBA00022723"/>
    </source>
</evidence>
<dbReference type="OrthoDB" id="6077919at2759"/>
<evidence type="ECO:0000313" key="7">
    <source>
        <dbReference type="EMBL" id="CBY10141.1"/>
    </source>
</evidence>
<dbReference type="PROSITE" id="PS50157">
    <property type="entry name" value="ZINC_FINGER_C2H2_2"/>
    <property type="match status" value="2"/>
</dbReference>
<protein>
    <recommendedName>
        <fullName evidence="6">C2H2-type domain-containing protein</fullName>
    </recommendedName>
</protein>
<feature type="domain" description="C2H2-type" evidence="6">
    <location>
        <begin position="231"/>
        <end position="259"/>
    </location>
</feature>
<dbReference type="PROSITE" id="PS00028">
    <property type="entry name" value="ZINC_FINGER_C2H2_1"/>
    <property type="match status" value="1"/>
</dbReference>
<evidence type="ECO:0000313" key="8">
    <source>
        <dbReference type="Proteomes" id="UP000001307"/>
    </source>
</evidence>
<dbReference type="Gene3D" id="3.30.160.60">
    <property type="entry name" value="Classic Zinc Finger"/>
    <property type="match status" value="2"/>
</dbReference>
<evidence type="ECO:0000256" key="3">
    <source>
        <dbReference type="ARBA" id="ARBA00022771"/>
    </source>
</evidence>
<name>E4XHJ3_OIKDI</name>
<keyword evidence="4" id="KW-0862">Zinc</keyword>
<organism evidence="7">
    <name type="scientific">Oikopleura dioica</name>
    <name type="common">Tunicate</name>
    <dbReference type="NCBI Taxonomy" id="34765"/>
    <lineage>
        <taxon>Eukaryota</taxon>
        <taxon>Metazoa</taxon>
        <taxon>Chordata</taxon>
        <taxon>Tunicata</taxon>
        <taxon>Appendicularia</taxon>
        <taxon>Copelata</taxon>
        <taxon>Oikopleuridae</taxon>
        <taxon>Oikopleura</taxon>
    </lineage>
</organism>
<keyword evidence="2" id="KW-0677">Repeat</keyword>
<dbReference type="InterPro" id="IPR013087">
    <property type="entry name" value="Znf_C2H2_type"/>
</dbReference>
<keyword evidence="3 5" id="KW-0863">Zinc-finger</keyword>
<accession>E4XHJ3</accession>
<proteinExistence type="predicted"/>
<dbReference type="GO" id="GO:0008270">
    <property type="term" value="F:zinc ion binding"/>
    <property type="evidence" value="ECO:0007669"/>
    <property type="project" value="UniProtKB-KW"/>
</dbReference>
<gene>
    <name evidence="7" type="ORF">GSOID_T00010971001</name>
</gene>
<dbReference type="Proteomes" id="UP000001307">
    <property type="component" value="Unassembled WGS sequence"/>
</dbReference>
<reference evidence="7" key="1">
    <citation type="journal article" date="2010" name="Science">
        <title>Plasticity of animal genome architecture unmasked by rapid evolution of a pelagic tunicate.</title>
        <authorList>
            <person name="Denoeud F."/>
            <person name="Henriet S."/>
            <person name="Mungpakdee S."/>
            <person name="Aury J.M."/>
            <person name="Da Silva C."/>
            <person name="Brinkmann H."/>
            <person name="Mikhaleva J."/>
            <person name="Olsen L.C."/>
            <person name="Jubin C."/>
            <person name="Canestro C."/>
            <person name="Bouquet J.M."/>
            <person name="Danks G."/>
            <person name="Poulain J."/>
            <person name="Campsteijn C."/>
            <person name="Adamski M."/>
            <person name="Cross I."/>
            <person name="Yadetie F."/>
            <person name="Muffato M."/>
            <person name="Louis A."/>
            <person name="Butcher S."/>
            <person name="Tsagkogeorga G."/>
            <person name="Konrad A."/>
            <person name="Singh S."/>
            <person name="Jensen M.F."/>
            <person name="Cong E.H."/>
            <person name="Eikeseth-Otteraa H."/>
            <person name="Noel B."/>
            <person name="Anthouard V."/>
            <person name="Porcel B.M."/>
            <person name="Kachouri-Lafond R."/>
            <person name="Nishino A."/>
            <person name="Ugolini M."/>
            <person name="Chourrout P."/>
            <person name="Nishida H."/>
            <person name="Aasland R."/>
            <person name="Huzurbazar S."/>
            <person name="Westhof E."/>
            <person name="Delsuc F."/>
            <person name="Lehrach H."/>
            <person name="Reinhardt R."/>
            <person name="Weissenbach J."/>
            <person name="Roy S.W."/>
            <person name="Artiguenave F."/>
            <person name="Postlethwait J.H."/>
            <person name="Manak J.R."/>
            <person name="Thompson E.M."/>
            <person name="Jaillon O."/>
            <person name="Du Pasquier L."/>
            <person name="Boudinot P."/>
            <person name="Liberles D.A."/>
            <person name="Volff J.N."/>
            <person name="Philippe H."/>
            <person name="Lenhard B."/>
            <person name="Roest Crollius H."/>
            <person name="Wincker P."/>
            <person name="Chourrout D."/>
        </authorList>
    </citation>
    <scope>NUCLEOTIDE SEQUENCE [LARGE SCALE GENOMIC DNA]</scope>
</reference>
<dbReference type="InParanoid" id="E4XHJ3"/>
<evidence type="ECO:0000259" key="6">
    <source>
        <dbReference type="PROSITE" id="PS50157"/>
    </source>
</evidence>
<dbReference type="PANTHER" id="PTHR24379:SF121">
    <property type="entry name" value="C2H2-TYPE DOMAIN-CONTAINING PROTEIN"/>
    <property type="match status" value="1"/>
</dbReference>
<keyword evidence="1" id="KW-0479">Metal-binding</keyword>
<dbReference type="SUPFAM" id="SSF57667">
    <property type="entry name" value="beta-beta-alpha zinc fingers"/>
    <property type="match status" value="1"/>
</dbReference>